<feature type="compositionally biased region" description="Basic and acidic residues" evidence="2">
    <location>
        <begin position="271"/>
        <end position="284"/>
    </location>
</feature>
<keyword evidence="1" id="KW-0175">Coiled coil</keyword>
<feature type="coiled-coil region" evidence="1">
    <location>
        <begin position="414"/>
        <end position="451"/>
    </location>
</feature>
<dbReference type="EMBL" id="JAXLQG010000021">
    <property type="protein sequence ID" value="KAK5529669.1"/>
    <property type="molecule type" value="Genomic_DNA"/>
</dbReference>
<feature type="region of interest" description="Disordered" evidence="2">
    <location>
        <begin position="271"/>
        <end position="323"/>
    </location>
</feature>
<reference evidence="3 4" key="1">
    <citation type="submission" date="2023-06" db="EMBL/GenBank/DDBJ databases">
        <title>Black Yeasts Isolated from many extreme environments.</title>
        <authorList>
            <person name="Coleine C."/>
            <person name="Stajich J.E."/>
            <person name="Selbmann L."/>
        </authorList>
    </citation>
    <scope>NUCLEOTIDE SEQUENCE [LARGE SCALE GENOMIC DNA]</scope>
    <source>
        <strain evidence="3 4">CCFEE 5887</strain>
    </source>
</reference>
<evidence type="ECO:0000313" key="3">
    <source>
        <dbReference type="EMBL" id="KAK5529669.1"/>
    </source>
</evidence>
<dbReference type="AlphaFoldDB" id="A0AAV9PXD8"/>
<proteinExistence type="predicted"/>
<accession>A0AAV9PXD8</accession>
<keyword evidence="4" id="KW-1185">Reference proteome</keyword>
<feature type="compositionally biased region" description="Polar residues" evidence="2">
    <location>
        <begin position="154"/>
        <end position="165"/>
    </location>
</feature>
<feature type="compositionally biased region" description="Basic and acidic residues" evidence="2">
    <location>
        <begin position="78"/>
        <end position="88"/>
    </location>
</feature>
<evidence type="ECO:0000256" key="1">
    <source>
        <dbReference type="SAM" id="Coils"/>
    </source>
</evidence>
<protein>
    <submittedName>
        <fullName evidence="3">Uncharacterized protein</fullName>
    </submittedName>
</protein>
<feature type="region of interest" description="Disordered" evidence="2">
    <location>
        <begin position="144"/>
        <end position="165"/>
    </location>
</feature>
<feature type="region of interest" description="Disordered" evidence="2">
    <location>
        <begin position="63"/>
        <end position="97"/>
    </location>
</feature>
<comment type="caution">
    <text evidence="3">The sequence shown here is derived from an EMBL/GenBank/DDBJ whole genome shotgun (WGS) entry which is preliminary data.</text>
</comment>
<evidence type="ECO:0000313" key="4">
    <source>
        <dbReference type="Proteomes" id="UP001345827"/>
    </source>
</evidence>
<name>A0AAV9PXD8_9PEZI</name>
<organism evidence="3 4">
    <name type="scientific">Vermiconidia calcicola</name>
    <dbReference type="NCBI Taxonomy" id="1690605"/>
    <lineage>
        <taxon>Eukaryota</taxon>
        <taxon>Fungi</taxon>
        <taxon>Dikarya</taxon>
        <taxon>Ascomycota</taxon>
        <taxon>Pezizomycotina</taxon>
        <taxon>Dothideomycetes</taxon>
        <taxon>Dothideomycetidae</taxon>
        <taxon>Mycosphaerellales</taxon>
        <taxon>Extremaceae</taxon>
        <taxon>Vermiconidia</taxon>
    </lineage>
</organism>
<sequence>MVIPFLPEATLDAHPAFARLWTYITTEVLEDDASRKSVNQEEERVEGWRARVDAARRALRDLAASARKPEDDDGYALHSEHSREDDGRVAGPGKGTIKEEDKEKLRFEEALNNAKVETMRMEILGDVLRDIAYFGNDDKSVSTKARVGDDYNSSDRLSTSISHTSHSKQLTPRLRDELLVISAYIDAKFTSSCSTFRERSAAGSGSGWDADKRQGLLSLDGDGQELLEEEDISRFKENISTIADVVGKKLVEIESGLAELAGIALDALDEKQGQDDRDDQHVDDDICYDEGGSTRALERERGNMKRATPTPADRPPSKDSSLFSSLTAQTDHLATLRQRTLPIRLRNLSGTLTTLLGLQRDLLSRKLRTLEATKHGVVSRHAQARRNFFATVARAMDLKTRVLLLEERAEVEMNEHAEARTKLINQKMAELDAQEERLDGRIEELQAVLDEYGRAGEDAGYGRDDGVHVMTRLGRKYGAVEREMEAVRADIARLEARTRTRTA</sequence>
<dbReference type="Proteomes" id="UP001345827">
    <property type="component" value="Unassembled WGS sequence"/>
</dbReference>
<evidence type="ECO:0000256" key="2">
    <source>
        <dbReference type="SAM" id="MobiDB-lite"/>
    </source>
</evidence>
<gene>
    <name evidence="3" type="ORF">LTR25_009448</name>
</gene>